<name>A0A2V2N527_9EURY</name>
<organism evidence="1 2">
    <name type="scientific">Methanospirillum stamsii</name>
    <dbReference type="NCBI Taxonomy" id="1277351"/>
    <lineage>
        <taxon>Archaea</taxon>
        <taxon>Methanobacteriati</taxon>
        <taxon>Methanobacteriota</taxon>
        <taxon>Stenosarchaea group</taxon>
        <taxon>Methanomicrobia</taxon>
        <taxon>Methanomicrobiales</taxon>
        <taxon>Methanospirillaceae</taxon>
        <taxon>Methanospirillum</taxon>
    </lineage>
</organism>
<keyword evidence="2" id="KW-1185">Reference proteome</keyword>
<evidence type="ECO:0000313" key="1">
    <source>
        <dbReference type="EMBL" id="PWR74929.1"/>
    </source>
</evidence>
<reference evidence="1 2" key="1">
    <citation type="submission" date="2018-05" db="EMBL/GenBank/DDBJ databases">
        <title>Draft genome of Methanospirillum stamsii Pt1.</title>
        <authorList>
            <person name="Dueholm M.S."/>
            <person name="Nielsen P.H."/>
            <person name="Bakmann L.F."/>
            <person name="Otzen D.E."/>
        </authorList>
    </citation>
    <scope>NUCLEOTIDE SEQUENCE [LARGE SCALE GENOMIC DNA]</scope>
    <source>
        <strain evidence="1 2">Pt1</strain>
    </source>
</reference>
<dbReference type="AlphaFoldDB" id="A0A2V2N527"/>
<comment type="caution">
    <text evidence="1">The sequence shown here is derived from an EMBL/GenBank/DDBJ whole genome shotgun (WGS) entry which is preliminary data.</text>
</comment>
<sequence>MKTSVSRIISIGFVVLMCLVSLGTFVYAEEEEAENITTSDATNATVTPDTANISADEIQSMVAESLLISMLKQSGTNETQTAAIVETVKNYYAGNASETEASPELNEVKTAIASSVLTSLLSNIGVNETVSGVVMDYVKVHANDIGSQPDANETGNQTVVSE</sequence>
<evidence type="ECO:0000313" key="2">
    <source>
        <dbReference type="Proteomes" id="UP000245934"/>
    </source>
</evidence>
<gene>
    <name evidence="1" type="ORF">DLD82_06790</name>
</gene>
<accession>A0A2V2N527</accession>
<protein>
    <submittedName>
        <fullName evidence="1">Uncharacterized protein</fullName>
    </submittedName>
</protein>
<dbReference type="EMBL" id="QGMZ01000014">
    <property type="protein sequence ID" value="PWR74929.1"/>
    <property type="molecule type" value="Genomic_DNA"/>
</dbReference>
<proteinExistence type="predicted"/>
<dbReference type="Proteomes" id="UP000245934">
    <property type="component" value="Unassembled WGS sequence"/>
</dbReference>